<reference evidence="2" key="2">
    <citation type="submission" date="2021-09" db="EMBL/GenBank/DDBJ databases">
        <authorList>
            <person name="Gilroy R."/>
        </authorList>
    </citation>
    <scope>NUCLEOTIDE SEQUENCE</scope>
    <source>
        <strain evidence="2">CHK193-16274</strain>
    </source>
</reference>
<gene>
    <name evidence="2" type="ORF">K8V91_10755</name>
</gene>
<reference evidence="2" key="1">
    <citation type="journal article" date="2021" name="PeerJ">
        <title>Extensive microbial diversity within the chicken gut microbiome revealed by metagenomics and culture.</title>
        <authorList>
            <person name="Gilroy R."/>
            <person name="Ravi A."/>
            <person name="Getino M."/>
            <person name="Pursley I."/>
            <person name="Horton D.L."/>
            <person name="Alikhan N.F."/>
            <person name="Baker D."/>
            <person name="Gharbi K."/>
            <person name="Hall N."/>
            <person name="Watson M."/>
            <person name="Adriaenssens E.M."/>
            <person name="Foster-Nyarko E."/>
            <person name="Jarju S."/>
            <person name="Secka A."/>
            <person name="Antonio M."/>
            <person name="Oren A."/>
            <person name="Chaudhuri R.R."/>
            <person name="La Ragione R."/>
            <person name="Hildebrand F."/>
            <person name="Pallen M.J."/>
        </authorList>
    </citation>
    <scope>NUCLEOTIDE SEQUENCE</scope>
    <source>
        <strain evidence="2">CHK193-16274</strain>
    </source>
</reference>
<protein>
    <submittedName>
        <fullName evidence="2">Uncharacterized protein</fullName>
    </submittedName>
</protein>
<comment type="caution">
    <text evidence="2">The sequence shown here is derived from an EMBL/GenBank/DDBJ whole genome shotgun (WGS) entry which is preliminary data.</text>
</comment>
<dbReference type="Proteomes" id="UP000749320">
    <property type="component" value="Unassembled WGS sequence"/>
</dbReference>
<feature type="transmembrane region" description="Helical" evidence="1">
    <location>
        <begin position="12"/>
        <end position="31"/>
    </location>
</feature>
<organism evidence="2 3">
    <name type="scientific">Thomasclavelia spiroformis</name>
    <dbReference type="NCBI Taxonomy" id="29348"/>
    <lineage>
        <taxon>Bacteria</taxon>
        <taxon>Bacillati</taxon>
        <taxon>Bacillota</taxon>
        <taxon>Erysipelotrichia</taxon>
        <taxon>Erysipelotrichales</taxon>
        <taxon>Coprobacillaceae</taxon>
        <taxon>Thomasclavelia</taxon>
    </lineage>
</organism>
<keyword evidence="1" id="KW-0472">Membrane</keyword>
<dbReference type="EMBL" id="DYWV01000366">
    <property type="protein sequence ID" value="HJF41392.1"/>
    <property type="molecule type" value="Genomic_DNA"/>
</dbReference>
<evidence type="ECO:0000313" key="2">
    <source>
        <dbReference type="EMBL" id="HJF41392.1"/>
    </source>
</evidence>
<evidence type="ECO:0000256" key="1">
    <source>
        <dbReference type="SAM" id="Phobius"/>
    </source>
</evidence>
<accession>A0A921GCX7</accession>
<proteinExistence type="predicted"/>
<evidence type="ECO:0000313" key="3">
    <source>
        <dbReference type="Proteomes" id="UP000749320"/>
    </source>
</evidence>
<keyword evidence="1" id="KW-1133">Transmembrane helix</keyword>
<sequence length="145" mass="16738">MRESIGSVTLYNFIIIYIIITFGFMAGMVSYNKAFRINSRVIGAIEKYEGWNSGSQKEADYVLQTLGYRQKTGSFRCPSRNDGEILNNSSKYQYCVYDLGYDKNGYYKYGVTTYIYIDLPIIGNLSFPIHGKSNRIYKFTDSQEH</sequence>
<keyword evidence="1" id="KW-0812">Transmembrane</keyword>
<name>A0A921GCX7_9FIRM</name>
<dbReference type="AlphaFoldDB" id="A0A921GCX7"/>